<reference evidence="2" key="1">
    <citation type="submission" date="2021-01" db="UniProtKB">
        <authorList>
            <consortium name="EnsemblPlants"/>
        </authorList>
    </citation>
    <scope>IDENTIFICATION</scope>
</reference>
<feature type="compositionally biased region" description="Basic and acidic residues" evidence="1">
    <location>
        <begin position="756"/>
        <end position="765"/>
    </location>
</feature>
<dbReference type="PANTHER" id="PTHR34536:SF6">
    <property type="entry name" value="DENTIN SIALOPHOSPHOPROTEIN-LIKE PROTEIN"/>
    <property type="match status" value="1"/>
</dbReference>
<feature type="region of interest" description="Disordered" evidence="1">
    <location>
        <begin position="166"/>
        <end position="203"/>
    </location>
</feature>
<organism evidence="2 3">
    <name type="scientific">Kalanchoe fedtschenkoi</name>
    <name type="common">Lavender scallops</name>
    <name type="synonym">South American air plant</name>
    <dbReference type="NCBI Taxonomy" id="63787"/>
    <lineage>
        <taxon>Eukaryota</taxon>
        <taxon>Viridiplantae</taxon>
        <taxon>Streptophyta</taxon>
        <taxon>Embryophyta</taxon>
        <taxon>Tracheophyta</taxon>
        <taxon>Spermatophyta</taxon>
        <taxon>Magnoliopsida</taxon>
        <taxon>eudicotyledons</taxon>
        <taxon>Gunneridae</taxon>
        <taxon>Pentapetalae</taxon>
        <taxon>Saxifragales</taxon>
        <taxon>Crassulaceae</taxon>
        <taxon>Kalanchoe</taxon>
    </lineage>
</organism>
<feature type="region of interest" description="Disordered" evidence="1">
    <location>
        <begin position="820"/>
        <end position="872"/>
    </location>
</feature>
<name>A0A7N0V1A3_KALFE</name>
<protein>
    <submittedName>
        <fullName evidence="2">Uncharacterized protein</fullName>
    </submittedName>
</protein>
<feature type="compositionally biased region" description="Basic and acidic residues" evidence="1">
    <location>
        <begin position="959"/>
        <end position="1006"/>
    </location>
</feature>
<proteinExistence type="predicted"/>
<dbReference type="EnsemblPlants" id="Kaladp0095s0277.1.v1.1">
    <property type="protein sequence ID" value="Kaladp0095s0277.1.v1.1"/>
    <property type="gene ID" value="Kaladp0095s0277.v1.1"/>
</dbReference>
<dbReference type="PANTHER" id="PTHR34536">
    <property type="entry name" value="DENTIN SIALOPHOSPHOPROTEIN-LIKE PROTEIN"/>
    <property type="match status" value="1"/>
</dbReference>
<evidence type="ECO:0000256" key="1">
    <source>
        <dbReference type="SAM" id="MobiDB-lite"/>
    </source>
</evidence>
<feature type="compositionally biased region" description="Basic and acidic residues" evidence="1">
    <location>
        <begin position="1033"/>
        <end position="1045"/>
    </location>
</feature>
<evidence type="ECO:0000313" key="3">
    <source>
        <dbReference type="Proteomes" id="UP000594263"/>
    </source>
</evidence>
<dbReference type="AlphaFoldDB" id="A0A7N0V1A3"/>
<keyword evidence="3" id="KW-1185">Reference proteome</keyword>
<feature type="compositionally biased region" description="Gly residues" evidence="1">
    <location>
        <begin position="785"/>
        <end position="795"/>
    </location>
</feature>
<dbReference type="Proteomes" id="UP000594263">
    <property type="component" value="Unplaced"/>
</dbReference>
<dbReference type="Gramene" id="Kaladp0095s0277.1.v1.1">
    <property type="protein sequence ID" value="Kaladp0095s0277.1.v1.1"/>
    <property type="gene ID" value="Kaladp0095s0277.v1.1"/>
</dbReference>
<sequence length="1059" mass="119062">MENVSETGKRGVVIFGQQFCEKLEHIPIKKRILLRDSALYQRTPSLVEVSDQKVVALSASQVPDLAVSPSIAQRSDPSFCSKQQPDTLKSGLLDDNRSEILVLNTEKADCPPDFSGIETPVDSSCSARISTVDDANKVPSTEALSPCNESKWSAVSSFASVVNDDSLGTKSTEQEKRLADDITGDSYSDDRSTIQPDPPCKDHKAVQSVTQDVRILWDLNVEMDAWEKIIDHQNVESQSDDTSSGCMPNTKLNISEEHMLKKQTVMSEHDIEKNTQQTLKCVDSGGICKHGNIISDSTDFVVCKCDRQDQQDIAGIFPDKKFSVAEPSLEIVSMNASCIQKLSSTTDEHLAPLSDESKSKLADALRADPGSSFRTTNYCAGSAEEQVCENKSVVIEGGDSGNHLQICDRRVIDMNSSSQYVDLLERRAFAEEGLVTLNEKIIAETDATGPSMHHPSEELTKNSSDHVDVSMETQLLVSFQEGFDASIVERPSVPVICNQDASVFKQVPNIETDRGAQTEQDYEDGELRDLDAHCWNEIKNEMGETECLDYEPVTDLDESPVSVSVVGEVEGGLTSKKHRSSENLIKDQLVRKDCANSDEKVNSGLSSEGFYGPHVLNVQLDKKLSGWDQLPKDDHASLDKAHDAHVIPSRTSRSGLRSCIDIPTLSEDVEEKETVVERRIRPKDIDGSYPAESSPGFDKFSGKKRSALYMHGRNRVDVWVSDRRSSVNYHDLYDNHSGSRRVIMNSKGREHHRSRSPSDRSEPYDAHINYSRYSRGGYGRHAEGSGRGLRGGRNGYRGSLTDDRGDSELCVRQQLIRRDRSFSPRATPHFSETFNRSRSRSRTRSPPVWIPPYERIGPRGHHRSPPEFGVQDRVKRTRLPFWKPSFTSDDEMRYASPPRNGFIPQNKPRWNDNEDIDMGGSRDRSPVRSFRHKEKFNATCSRGRFKSNEDFRPMGYRGRMRENASPDRARGYLGGNDRRKHEDSFEKGPRNRFYKDGFTRQYRHDAEDEIAPQNCPSKEDFLEDGETRIPSIRKKESSSHERYEYDQLGYPGSTSNAKR</sequence>
<feature type="region of interest" description="Disordered" evidence="1">
    <location>
        <begin position="886"/>
        <end position="928"/>
    </location>
</feature>
<feature type="region of interest" description="Disordered" evidence="1">
    <location>
        <begin position="740"/>
        <end position="805"/>
    </location>
</feature>
<accession>A0A7N0V1A3</accession>
<evidence type="ECO:0000313" key="2">
    <source>
        <dbReference type="EnsemblPlants" id="Kaladp0095s0277.1.v1.1"/>
    </source>
</evidence>
<feature type="region of interest" description="Disordered" evidence="1">
    <location>
        <begin position="949"/>
        <end position="1059"/>
    </location>
</feature>